<reference evidence="1 2" key="1">
    <citation type="submission" date="2021-03" db="EMBL/GenBank/DDBJ databases">
        <title>Geobacter metallireducens gen. nov. sp. nov., a microorganism capable of coupling the complete oxidation of organic compounds to the reduction of iron and other metals.</title>
        <authorList>
            <person name="Li Y."/>
        </authorList>
    </citation>
    <scope>NUCLEOTIDE SEQUENCE [LARGE SCALE GENOMIC DNA]</scope>
    <source>
        <strain evidence="1 2">Jerry-YX</strain>
    </source>
</reference>
<proteinExistence type="predicted"/>
<evidence type="ECO:0000313" key="1">
    <source>
        <dbReference type="EMBL" id="QSV46083.1"/>
    </source>
</evidence>
<keyword evidence="2" id="KW-1185">Reference proteome</keyword>
<dbReference type="RefSeq" id="WP_207163871.1">
    <property type="nucleotide sequence ID" value="NZ_CP071382.1"/>
</dbReference>
<dbReference type="Proteomes" id="UP000663651">
    <property type="component" value="Chromosome"/>
</dbReference>
<protein>
    <submittedName>
        <fullName evidence="1">Helix-turn-helix domain-containing protein</fullName>
    </submittedName>
</protein>
<dbReference type="Gene3D" id="1.10.10.60">
    <property type="entry name" value="Homeodomain-like"/>
    <property type="match status" value="1"/>
</dbReference>
<accession>A0ABX7Q5A3</accession>
<evidence type="ECO:0000313" key="2">
    <source>
        <dbReference type="Proteomes" id="UP000663651"/>
    </source>
</evidence>
<dbReference type="EMBL" id="CP071382">
    <property type="protein sequence ID" value="QSV46083.1"/>
    <property type="molecule type" value="Genomic_DNA"/>
</dbReference>
<gene>
    <name evidence="1" type="ORF">JZM60_01970</name>
</gene>
<sequence>MANKRLNNLERQQIAILAAQGITPHAMSKDLGRDEKTISKALKEPEVMVLVEEARGKLADVYESTARRMLASITDADILKINAYQRTVASGIATDKMRLLRGESTSNQSIFFRIVAEAPDLPPEEDEQASPK</sequence>
<organism evidence="1 2">
    <name type="scientific">Geobacter benzoatilyticus</name>
    <dbReference type="NCBI Taxonomy" id="2815309"/>
    <lineage>
        <taxon>Bacteria</taxon>
        <taxon>Pseudomonadati</taxon>
        <taxon>Thermodesulfobacteriota</taxon>
        <taxon>Desulfuromonadia</taxon>
        <taxon>Geobacterales</taxon>
        <taxon>Geobacteraceae</taxon>
        <taxon>Geobacter</taxon>
    </lineage>
</organism>
<name>A0ABX7Q5A3_9BACT</name>